<dbReference type="InterPro" id="IPR025580">
    <property type="entry name" value="Gp46"/>
</dbReference>
<evidence type="ECO:0000256" key="1">
    <source>
        <dbReference type="SAM" id="Coils"/>
    </source>
</evidence>
<evidence type="ECO:0000313" key="2">
    <source>
        <dbReference type="EMBL" id="DAF86579.1"/>
    </source>
</evidence>
<sequence length="201" mass="23637">MENLENNVVNNEVQENTEVEAKEVKTFTQDELNKIVAERIAKERKKLDAERLKQQEIQEKLIEEESEKLAKMTEAEKIKAKAERERKRFEDKVAKYEAEMKAFEQEKIKNQTMKLLGEKGLPVELCQFINSNTADEIMENVEVFEKCWSEAIEKSVNARLRNNNELKTSTTTKATYTVDQLRNMSAEEINKNWDKIKNNFR</sequence>
<proteinExistence type="predicted"/>
<dbReference type="EMBL" id="BK015949">
    <property type="protein sequence ID" value="DAF86579.1"/>
    <property type="molecule type" value="Genomic_DNA"/>
</dbReference>
<accession>A0A8S5TWL3</accession>
<feature type="coiled-coil region" evidence="1">
    <location>
        <begin position="40"/>
        <end position="106"/>
    </location>
</feature>
<reference evidence="2" key="1">
    <citation type="journal article" date="2021" name="Proc. Natl. Acad. Sci. U.S.A.">
        <title>A Catalog of Tens of Thousands of Viruses from Human Metagenomes Reveals Hidden Associations with Chronic Diseases.</title>
        <authorList>
            <person name="Tisza M.J."/>
            <person name="Buck C.B."/>
        </authorList>
    </citation>
    <scope>NUCLEOTIDE SEQUENCE</scope>
    <source>
        <strain evidence="2">Ctcx61</strain>
    </source>
</reference>
<name>A0A8S5TWL3_9CAUD</name>
<organism evidence="2">
    <name type="scientific">Siphoviridae sp. ctcx61</name>
    <dbReference type="NCBI Taxonomy" id="2825575"/>
    <lineage>
        <taxon>Viruses</taxon>
        <taxon>Duplodnaviria</taxon>
        <taxon>Heunggongvirae</taxon>
        <taxon>Uroviricota</taxon>
        <taxon>Caudoviricetes</taxon>
    </lineage>
</organism>
<protein>
    <submittedName>
        <fullName evidence="2">Major capsid protein</fullName>
    </submittedName>
</protein>
<keyword evidence="1" id="KW-0175">Coiled coil</keyword>
<dbReference type="Pfam" id="PF14265">
    <property type="entry name" value="DUF4355"/>
    <property type="match status" value="1"/>
</dbReference>